<dbReference type="AlphaFoldDB" id="A0A1D1V519"/>
<keyword evidence="2" id="KW-1185">Reference proteome</keyword>
<accession>A0A1D1V519</accession>
<proteinExistence type="predicted"/>
<dbReference type="EMBL" id="BDGG01000003">
    <property type="protein sequence ID" value="GAU96020.1"/>
    <property type="molecule type" value="Genomic_DNA"/>
</dbReference>
<evidence type="ECO:0000313" key="1">
    <source>
        <dbReference type="EMBL" id="GAU96020.1"/>
    </source>
</evidence>
<gene>
    <name evidence="1" type="primary">RvY_07525</name>
    <name evidence="1" type="synonym">RvY_07525.2</name>
    <name evidence="1" type="ORF">RvY_07525-2</name>
</gene>
<dbReference type="Proteomes" id="UP000186922">
    <property type="component" value="Unassembled WGS sequence"/>
</dbReference>
<organism evidence="1 2">
    <name type="scientific">Ramazzottius varieornatus</name>
    <name type="common">Water bear</name>
    <name type="synonym">Tardigrade</name>
    <dbReference type="NCBI Taxonomy" id="947166"/>
    <lineage>
        <taxon>Eukaryota</taxon>
        <taxon>Metazoa</taxon>
        <taxon>Ecdysozoa</taxon>
        <taxon>Tardigrada</taxon>
        <taxon>Eutardigrada</taxon>
        <taxon>Parachela</taxon>
        <taxon>Hypsibioidea</taxon>
        <taxon>Ramazzottiidae</taxon>
        <taxon>Ramazzottius</taxon>
    </lineage>
</organism>
<name>A0A1D1V519_RAMVA</name>
<comment type="caution">
    <text evidence="1">The sequence shown here is derived from an EMBL/GenBank/DDBJ whole genome shotgun (WGS) entry which is preliminary data.</text>
</comment>
<protein>
    <submittedName>
        <fullName evidence="1">Uncharacterized protein</fullName>
    </submittedName>
</protein>
<reference evidence="1 2" key="1">
    <citation type="journal article" date="2016" name="Nat. Commun.">
        <title>Extremotolerant tardigrade genome and improved radiotolerance of human cultured cells by tardigrade-unique protein.</title>
        <authorList>
            <person name="Hashimoto T."/>
            <person name="Horikawa D.D."/>
            <person name="Saito Y."/>
            <person name="Kuwahara H."/>
            <person name="Kozuka-Hata H."/>
            <person name="Shin-I T."/>
            <person name="Minakuchi Y."/>
            <person name="Ohishi K."/>
            <person name="Motoyama A."/>
            <person name="Aizu T."/>
            <person name="Enomoto A."/>
            <person name="Kondo K."/>
            <person name="Tanaka S."/>
            <person name="Hara Y."/>
            <person name="Koshikawa S."/>
            <person name="Sagara H."/>
            <person name="Miura T."/>
            <person name="Yokobori S."/>
            <person name="Miyagawa K."/>
            <person name="Suzuki Y."/>
            <person name="Kubo T."/>
            <person name="Oyama M."/>
            <person name="Kohara Y."/>
            <person name="Fujiyama A."/>
            <person name="Arakawa K."/>
            <person name="Katayama T."/>
            <person name="Toyoda A."/>
            <person name="Kunieda T."/>
        </authorList>
    </citation>
    <scope>NUCLEOTIDE SEQUENCE [LARGE SCALE GENOMIC DNA]</scope>
    <source>
        <strain evidence="1 2">YOKOZUNA-1</strain>
    </source>
</reference>
<sequence length="89" mass="10479">MLVKVLSNHDRRSRLFIIGEWRASRFWYRTCQRRLPRTRTVVHMGFPVGKSCEMFSSAKSYTYNPTRNALERLVQYLEASPPQPVCGSR</sequence>
<evidence type="ECO:0000313" key="2">
    <source>
        <dbReference type="Proteomes" id="UP000186922"/>
    </source>
</evidence>